<protein>
    <recommendedName>
        <fullName evidence="7">Cation-transporting P-type ATPase C-terminal domain-containing protein</fullName>
    </recommendedName>
</protein>
<dbReference type="Proteomes" id="UP000559256">
    <property type="component" value="Unassembled WGS sequence"/>
</dbReference>
<evidence type="ECO:0000256" key="2">
    <source>
        <dbReference type="ARBA" id="ARBA00022692"/>
    </source>
</evidence>
<keyword evidence="4 6" id="KW-0472">Membrane</keyword>
<dbReference type="InterPro" id="IPR006068">
    <property type="entry name" value="ATPase_P-typ_cation-transptr_C"/>
</dbReference>
<feature type="domain" description="Cation-transporting P-type ATPase C-terminal" evidence="7">
    <location>
        <begin position="316"/>
        <end position="513"/>
    </location>
</feature>
<evidence type="ECO:0000259" key="7">
    <source>
        <dbReference type="Pfam" id="PF00689"/>
    </source>
</evidence>
<evidence type="ECO:0000313" key="8">
    <source>
        <dbReference type="EMBL" id="KAF5346134.1"/>
    </source>
</evidence>
<dbReference type="SUPFAM" id="SSF81660">
    <property type="entry name" value="Metal cation-transporting ATPase, ATP-binding domain N"/>
    <property type="match status" value="1"/>
</dbReference>
<dbReference type="InterPro" id="IPR023298">
    <property type="entry name" value="ATPase_P-typ_TM_dom_sf"/>
</dbReference>
<dbReference type="PANTHER" id="PTHR42861">
    <property type="entry name" value="CALCIUM-TRANSPORTING ATPASE"/>
    <property type="match status" value="1"/>
</dbReference>
<keyword evidence="3 6" id="KW-1133">Transmembrane helix</keyword>
<proteinExistence type="predicted"/>
<feature type="compositionally biased region" description="Basic and acidic residues" evidence="5">
    <location>
        <begin position="536"/>
        <end position="550"/>
    </location>
</feature>
<evidence type="ECO:0000256" key="6">
    <source>
        <dbReference type="SAM" id="Phobius"/>
    </source>
</evidence>
<evidence type="ECO:0000256" key="5">
    <source>
        <dbReference type="SAM" id="MobiDB-lite"/>
    </source>
</evidence>
<evidence type="ECO:0000256" key="3">
    <source>
        <dbReference type="ARBA" id="ARBA00022989"/>
    </source>
</evidence>
<reference evidence="8 9" key="1">
    <citation type="journal article" date="2020" name="ISME J.">
        <title>Uncovering the hidden diversity of litter-decomposition mechanisms in mushroom-forming fungi.</title>
        <authorList>
            <person name="Floudas D."/>
            <person name="Bentzer J."/>
            <person name="Ahren D."/>
            <person name="Johansson T."/>
            <person name="Persson P."/>
            <person name="Tunlid A."/>
        </authorList>
    </citation>
    <scope>NUCLEOTIDE SEQUENCE [LARGE SCALE GENOMIC DNA]</scope>
    <source>
        <strain evidence="8 9">CBS 291.85</strain>
    </source>
</reference>
<feature type="transmembrane region" description="Helical" evidence="6">
    <location>
        <begin position="286"/>
        <end position="308"/>
    </location>
</feature>
<feature type="transmembrane region" description="Helical" evidence="6">
    <location>
        <begin position="458"/>
        <end position="478"/>
    </location>
</feature>
<dbReference type="OrthoDB" id="3352408at2759"/>
<dbReference type="GO" id="GO:0030001">
    <property type="term" value="P:metal ion transport"/>
    <property type="evidence" value="ECO:0007669"/>
    <property type="project" value="UniProtKB-ARBA"/>
</dbReference>
<gene>
    <name evidence="8" type="ORF">D9758_009934</name>
</gene>
<dbReference type="GO" id="GO:0016020">
    <property type="term" value="C:membrane"/>
    <property type="evidence" value="ECO:0007669"/>
    <property type="project" value="UniProtKB-SubCell"/>
</dbReference>
<feature type="region of interest" description="Disordered" evidence="5">
    <location>
        <begin position="526"/>
        <end position="556"/>
    </location>
</feature>
<organism evidence="8 9">
    <name type="scientific">Tetrapyrgos nigripes</name>
    <dbReference type="NCBI Taxonomy" id="182062"/>
    <lineage>
        <taxon>Eukaryota</taxon>
        <taxon>Fungi</taxon>
        <taxon>Dikarya</taxon>
        <taxon>Basidiomycota</taxon>
        <taxon>Agaricomycotina</taxon>
        <taxon>Agaricomycetes</taxon>
        <taxon>Agaricomycetidae</taxon>
        <taxon>Agaricales</taxon>
        <taxon>Marasmiineae</taxon>
        <taxon>Marasmiaceae</taxon>
        <taxon>Tetrapyrgos</taxon>
    </lineage>
</organism>
<dbReference type="GO" id="GO:0005524">
    <property type="term" value="F:ATP binding"/>
    <property type="evidence" value="ECO:0007669"/>
    <property type="project" value="InterPro"/>
</dbReference>
<feature type="transmembrane region" description="Helical" evidence="6">
    <location>
        <begin position="320"/>
        <end position="340"/>
    </location>
</feature>
<evidence type="ECO:0000256" key="4">
    <source>
        <dbReference type="ARBA" id="ARBA00023136"/>
    </source>
</evidence>
<dbReference type="InterPro" id="IPR001757">
    <property type="entry name" value="P_typ_ATPase"/>
</dbReference>
<dbReference type="Gene3D" id="3.40.1110.10">
    <property type="entry name" value="Calcium-transporting ATPase, cytoplasmic domain N"/>
    <property type="match status" value="1"/>
</dbReference>
<dbReference type="PRINTS" id="PR00119">
    <property type="entry name" value="CATATPASE"/>
</dbReference>
<dbReference type="EMBL" id="JAACJM010000105">
    <property type="protein sequence ID" value="KAF5346134.1"/>
    <property type="molecule type" value="Genomic_DNA"/>
</dbReference>
<dbReference type="SUPFAM" id="SSF81665">
    <property type="entry name" value="Calcium ATPase, transmembrane domain M"/>
    <property type="match status" value="1"/>
</dbReference>
<dbReference type="GO" id="GO:0016887">
    <property type="term" value="F:ATP hydrolysis activity"/>
    <property type="evidence" value="ECO:0007669"/>
    <property type="project" value="InterPro"/>
</dbReference>
<dbReference type="NCBIfam" id="TIGR01494">
    <property type="entry name" value="ATPase_P-type"/>
    <property type="match status" value="1"/>
</dbReference>
<feature type="transmembrane region" description="Helical" evidence="6">
    <location>
        <begin position="360"/>
        <end position="388"/>
    </location>
</feature>
<feature type="transmembrane region" description="Helical" evidence="6">
    <location>
        <begin position="490"/>
        <end position="510"/>
    </location>
</feature>
<dbReference type="AlphaFoldDB" id="A0A8H5CRN9"/>
<dbReference type="InterPro" id="IPR023299">
    <property type="entry name" value="ATPase_P-typ_cyto_dom_N"/>
</dbReference>
<dbReference type="Pfam" id="PF00689">
    <property type="entry name" value="Cation_ATPase_C"/>
    <property type="match status" value="1"/>
</dbReference>
<feature type="transmembrane region" description="Helical" evidence="6">
    <location>
        <begin position="412"/>
        <end position="431"/>
    </location>
</feature>
<keyword evidence="9" id="KW-1185">Reference proteome</keyword>
<dbReference type="FunFam" id="3.40.50.1000:FF:000193">
    <property type="entry name" value="Plasma membrane calcium-transporting ATPase 2"/>
    <property type="match status" value="1"/>
</dbReference>
<name>A0A8H5CRN9_9AGAR</name>
<comment type="subcellular location">
    <subcellularLocation>
        <location evidence="1">Membrane</location>
        <topology evidence="1">Multi-pass membrane protein</topology>
    </subcellularLocation>
</comment>
<evidence type="ECO:0000313" key="9">
    <source>
        <dbReference type="Proteomes" id="UP000559256"/>
    </source>
</evidence>
<sequence>MSMVYIDAEKPERPLVLLKGAVERVFDASAAYARGDSNSFTETCQREDTNLDIASLNDEVRTQILAVMEEIAAQGLRVLALASRRLDIPNDKSSSSSSKTNIGTLIEKLTREEIENDMVFLGLVGIYDPPRPESVTAVKACKDAGITVHMLTGDHATTATAIAREIKIVEPDAPNGAIMTATEFNKLTDVEIDALPSLPLVIARCSPETKVRMIEAGRRRGKYLAMTGDGVNDAPALSLAPVGIAMGNGSDAAKNASDLVLTDDNFDSIRAAIAEGRRMFDNIQRFLLHLLTVNIAEVILLVIGLAFVDDGGESVFPLSPLSILWINMSTSGAPAFGLGLEKAEVNVMTRPPHSMKTGVFTWPVVIDCFVYGIAMGAVCLLSFVAVVWGRYDGFLGRDCNADASADVCRVVFRGRSTVFATLTFCILYYAWELKSLDRPLFNLTSGQPFWVDLWSNPMLFWSVIVGAALVPIFIYVPGLNTDVFYQSEIGWEWGVVAGMVVLFIVFCELWKVFVRSKSWYVNIGKGQDDVPWAKSPEPRDQEQSREKPFIELEVPP</sequence>
<keyword evidence="2 6" id="KW-0812">Transmembrane</keyword>
<dbReference type="Pfam" id="PF13246">
    <property type="entry name" value="Cation_ATPase"/>
    <property type="match status" value="1"/>
</dbReference>
<dbReference type="SUPFAM" id="SSF56784">
    <property type="entry name" value="HAD-like"/>
    <property type="match status" value="1"/>
</dbReference>
<dbReference type="Gene3D" id="1.20.1110.10">
    <property type="entry name" value="Calcium-transporting ATPase, transmembrane domain"/>
    <property type="match status" value="1"/>
</dbReference>
<dbReference type="Pfam" id="PF08282">
    <property type="entry name" value="Hydrolase_3"/>
    <property type="match status" value="1"/>
</dbReference>
<comment type="caution">
    <text evidence="8">The sequence shown here is derived from an EMBL/GenBank/DDBJ whole genome shotgun (WGS) entry which is preliminary data.</text>
</comment>
<accession>A0A8H5CRN9</accession>
<dbReference type="InterPro" id="IPR036412">
    <property type="entry name" value="HAD-like_sf"/>
</dbReference>
<evidence type="ECO:0000256" key="1">
    <source>
        <dbReference type="ARBA" id="ARBA00004141"/>
    </source>
</evidence>